<dbReference type="KEGG" id="saco:SAME_01024"/>
<evidence type="ECO:0000313" key="1">
    <source>
        <dbReference type="EMBL" id="SNV39719.1"/>
    </source>
</evidence>
<dbReference type="RefSeq" id="WP_095122464.1">
    <property type="nucleotide sequence ID" value="NZ_LT906454.1"/>
</dbReference>
<dbReference type="AlphaFoldDB" id="A0A239WZM1"/>
<reference evidence="1 2" key="1">
    <citation type="submission" date="2017-06" db="EMBL/GenBank/DDBJ databases">
        <authorList>
            <consortium name="Pathogen Informatics"/>
        </authorList>
    </citation>
    <scope>NUCLEOTIDE SEQUENCE [LARGE SCALE GENOMIC DNA]</scope>
    <source>
        <strain evidence="1 2">NCTC11291</strain>
    </source>
</reference>
<accession>A0A239WZM1</accession>
<name>A0A239WZM1_STRAI</name>
<proteinExistence type="predicted"/>
<organism evidence="1 2">
    <name type="scientific">Streptococcus acidominimus</name>
    <dbReference type="NCBI Taxonomy" id="1326"/>
    <lineage>
        <taxon>Bacteria</taxon>
        <taxon>Bacillati</taxon>
        <taxon>Bacillota</taxon>
        <taxon>Bacilli</taxon>
        <taxon>Lactobacillales</taxon>
        <taxon>Streptococcaceae</taxon>
        <taxon>Streptococcus</taxon>
    </lineage>
</organism>
<gene>
    <name evidence="1" type="ORF">SAMEA4504048_01024</name>
</gene>
<evidence type="ECO:0000313" key="2">
    <source>
        <dbReference type="Proteomes" id="UP000215144"/>
    </source>
</evidence>
<protein>
    <submittedName>
        <fullName evidence="1">Uncharacterized protein</fullName>
    </submittedName>
</protein>
<dbReference type="EMBL" id="LT906454">
    <property type="protein sequence ID" value="SNV39719.1"/>
    <property type="molecule type" value="Genomic_DNA"/>
</dbReference>
<sequence>MGLVKIGDVWVNPKYIITVKDIERYTRHGLVPAVQIATTTYDEDEAVIVVNGVTADQVIEIIQRGERDAILHRQ</sequence>
<dbReference type="Proteomes" id="UP000215144">
    <property type="component" value="Chromosome 1"/>
</dbReference>